<feature type="compositionally biased region" description="Polar residues" evidence="1">
    <location>
        <begin position="509"/>
        <end position="533"/>
    </location>
</feature>
<evidence type="ECO:0000313" key="3">
    <source>
        <dbReference type="Proteomes" id="UP001140453"/>
    </source>
</evidence>
<accession>A0A9W9CYC0</accession>
<dbReference type="AlphaFoldDB" id="A0A9W9CYC0"/>
<protein>
    <submittedName>
        <fullName evidence="2">Uncharacterized protein</fullName>
    </submittedName>
</protein>
<evidence type="ECO:0000256" key="1">
    <source>
        <dbReference type="SAM" id="MobiDB-lite"/>
    </source>
</evidence>
<feature type="region of interest" description="Disordered" evidence="1">
    <location>
        <begin position="27"/>
        <end position="67"/>
    </location>
</feature>
<feature type="region of interest" description="Disordered" evidence="1">
    <location>
        <begin position="500"/>
        <end position="533"/>
    </location>
</feature>
<gene>
    <name evidence="2" type="ORF">N0V93_005652</name>
</gene>
<feature type="compositionally biased region" description="Polar residues" evidence="1">
    <location>
        <begin position="346"/>
        <end position="357"/>
    </location>
</feature>
<reference evidence="2" key="1">
    <citation type="submission" date="2022-10" db="EMBL/GenBank/DDBJ databases">
        <title>Tapping the CABI collections for fungal endophytes: first genome assemblies for Collariella, Neodidymelliopsis, Ascochyta clinopodiicola, Didymella pomorum, Didymosphaeria variabile, Neocosmospora piperis and Neocucurbitaria cava.</title>
        <authorList>
            <person name="Hill R."/>
        </authorList>
    </citation>
    <scope>NUCLEOTIDE SEQUENCE</scope>
    <source>
        <strain evidence="2">IMI 355082</strain>
    </source>
</reference>
<feature type="compositionally biased region" description="Polar residues" evidence="1">
    <location>
        <begin position="37"/>
        <end position="67"/>
    </location>
</feature>
<dbReference type="OrthoDB" id="4586300at2759"/>
<comment type="caution">
    <text evidence="2">The sequence shown here is derived from an EMBL/GenBank/DDBJ whole genome shotgun (WGS) entry which is preliminary data.</text>
</comment>
<sequence length="533" mass="60981">MSDDGPQPSNNPFIRFKRHVDSSIGSGVSVLTGTSSKADSATTGARNSLDNMNRASTSPASTPGENQSLIWPKDSLEHHSFLRYWHEWAILSPYSPYNLRHLPQPVPAGVSSKDARLFDFKDAFEDLLAVSSGRELMDLRKQVDRKRSILDLFPFGEDVISWVKYLSSKKLLPQPLSLHHHHDTHPQVMPAEAWWWGRVGQGSEILKAIEEQQQRLETTENQDNVFNDPVSNSQEQRQDWDSLVENWIKKLDKNIHLSPATVLRQIEEMRKSFDEWKGLSDQQWQSYRERLLKELDKDLTFNFASMIREAEETVKRLHNLAESSDLKSKASEESMMKKNLDRHTPSKPTQYPSQAEQEAQDIDLENFDFDAYLNDGEELSPADKQNAQDQRDYGPDTEEDLFTAIADVCEEVEDALHTEYFSGNSRKDEAKRSNEPMEVVRIDEDGSRTSLTSTKHFDEFGRMHRKTEVRKVDADGNEISCETKYVIQPVGAVVAELQKSKRESEKDSTVCSQDGKYNTSTVKSGTSTGWFWR</sequence>
<feature type="compositionally biased region" description="Low complexity" evidence="1">
    <location>
        <begin position="27"/>
        <end position="36"/>
    </location>
</feature>
<dbReference type="Proteomes" id="UP001140453">
    <property type="component" value="Unassembled WGS sequence"/>
</dbReference>
<evidence type="ECO:0000313" key="2">
    <source>
        <dbReference type="EMBL" id="KAJ4392031.1"/>
    </source>
</evidence>
<dbReference type="EMBL" id="JAPEVB010000003">
    <property type="protein sequence ID" value="KAJ4392031.1"/>
    <property type="molecule type" value="Genomic_DNA"/>
</dbReference>
<feature type="region of interest" description="Disordered" evidence="1">
    <location>
        <begin position="376"/>
        <end position="396"/>
    </location>
</feature>
<organism evidence="2 3">
    <name type="scientific">Gnomoniopsis smithogilvyi</name>
    <dbReference type="NCBI Taxonomy" id="1191159"/>
    <lineage>
        <taxon>Eukaryota</taxon>
        <taxon>Fungi</taxon>
        <taxon>Dikarya</taxon>
        <taxon>Ascomycota</taxon>
        <taxon>Pezizomycotina</taxon>
        <taxon>Sordariomycetes</taxon>
        <taxon>Sordariomycetidae</taxon>
        <taxon>Diaporthales</taxon>
        <taxon>Gnomoniaceae</taxon>
        <taxon>Gnomoniopsis</taxon>
    </lineage>
</organism>
<feature type="region of interest" description="Disordered" evidence="1">
    <location>
        <begin position="323"/>
        <end position="358"/>
    </location>
</feature>
<name>A0A9W9CYC0_9PEZI</name>
<proteinExistence type="predicted"/>
<keyword evidence="3" id="KW-1185">Reference proteome</keyword>
<feature type="compositionally biased region" description="Basic and acidic residues" evidence="1">
    <location>
        <begin position="324"/>
        <end position="344"/>
    </location>
</feature>